<dbReference type="PANTHER" id="PTHR24274">
    <property type="entry name" value="CILIA- AND FLAGELLA-ASSOCIATED PROTEIN 161"/>
    <property type="match status" value="1"/>
</dbReference>
<reference evidence="2 3" key="1">
    <citation type="submission" date="2014-11" db="EMBL/GenBank/DDBJ databases">
        <authorList>
            <person name="Zhu J."/>
            <person name="Qi W."/>
            <person name="Song R."/>
        </authorList>
    </citation>
    <scope>NUCLEOTIDE SEQUENCE [LARGE SCALE GENOMIC DNA]</scope>
</reference>
<gene>
    <name evidence="2" type="ORF">Vbra_22397</name>
</gene>
<proteinExistence type="predicted"/>
<protein>
    <submittedName>
        <fullName evidence="2">Uncharacterized protein</fullName>
    </submittedName>
</protein>
<organism evidence="2 3">
    <name type="scientific">Vitrella brassicaformis (strain CCMP3155)</name>
    <dbReference type="NCBI Taxonomy" id="1169540"/>
    <lineage>
        <taxon>Eukaryota</taxon>
        <taxon>Sar</taxon>
        <taxon>Alveolata</taxon>
        <taxon>Colpodellida</taxon>
        <taxon>Vitrellaceae</taxon>
        <taxon>Vitrella</taxon>
    </lineage>
</organism>
<keyword evidence="3" id="KW-1185">Reference proteome</keyword>
<dbReference type="GO" id="GO:0031514">
    <property type="term" value="C:motile cilium"/>
    <property type="evidence" value="ECO:0007669"/>
    <property type="project" value="TreeGrafter"/>
</dbReference>
<dbReference type="InterPro" id="IPR036300">
    <property type="entry name" value="MIR_dom_sf"/>
</dbReference>
<dbReference type="GO" id="GO:0060271">
    <property type="term" value="P:cilium assembly"/>
    <property type="evidence" value="ECO:0007669"/>
    <property type="project" value="TreeGrafter"/>
</dbReference>
<dbReference type="Proteomes" id="UP000041254">
    <property type="component" value="Unassembled WGS sequence"/>
</dbReference>
<dbReference type="OrthoDB" id="444540at2759"/>
<sequence>MQFTAQQLSGGGRFSHRCRIGNWSEDEFLEEVRLKDFLKRKQEGRLYVTAKQQRLQRCLAATEPSFSPDGLLYFGSAVMIVNEETSAFMACDPYDDPSGASNKESNVYTVTTSPHNQPVARNTFIITRVDETDGYPGEVLHFGQHFRLQTHPSLTGWSLYLHSEPVSPLSASKFARKQEVLFTPNPSGNTKWKLVHPDMRVRFEMEGEPVAANSAVVIKHVASNTALASVRTAQENEFGREYEVHCHTYLSAQRTHSCMAELKGKVTGDIDTRPQDERNVWSLLMETPSPDMLSTQQQQPPPPHPVDQHTAELEAAPQTTTQPPPPEPQQPEAKPDEATAQQQQEGAGAAPAPPAEQFQSTGEVLAAHAAQ</sequence>
<dbReference type="InParanoid" id="A0A0G4GUS7"/>
<evidence type="ECO:0000256" key="1">
    <source>
        <dbReference type="SAM" id="MobiDB-lite"/>
    </source>
</evidence>
<dbReference type="VEuPathDB" id="CryptoDB:Vbra_22397"/>
<dbReference type="PhylomeDB" id="A0A0G4GUS7"/>
<dbReference type="InterPro" id="IPR055325">
    <property type="entry name" value="CF161"/>
</dbReference>
<dbReference type="EMBL" id="CDMY01000828">
    <property type="protein sequence ID" value="CEM34597.1"/>
    <property type="molecule type" value="Genomic_DNA"/>
</dbReference>
<dbReference type="Gene3D" id="2.80.10.50">
    <property type="match status" value="1"/>
</dbReference>
<dbReference type="AlphaFoldDB" id="A0A0G4GUS7"/>
<evidence type="ECO:0000313" key="3">
    <source>
        <dbReference type="Proteomes" id="UP000041254"/>
    </source>
</evidence>
<name>A0A0G4GUS7_VITBC</name>
<accession>A0A0G4GUS7</accession>
<dbReference type="STRING" id="1169540.A0A0G4GUS7"/>
<dbReference type="Pfam" id="PF24569">
    <property type="entry name" value="CFAP161"/>
    <property type="match status" value="1"/>
</dbReference>
<feature type="compositionally biased region" description="Low complexity" evidence="1">
    <location>
        <begin position="338"/>
        <end position="350"/>
    </location>
</feature>
<dbReference type="SUPFAM" id="SSF82109">
    <property type="entry name" value="MIR domain"/>
    <property type="match status" value="1"/>
</dbReference>
<feature type="region of interest" description="Disordered" evidence="1">
    <location>
        <begin position="290"/>
        <end position="371"/>
    </location>
</feature>
<evidence type="ECO:0000313" key="2">
    <source>
        <dbReference type="EMBL" id="CEM34597.1"/>
    </source>
</evidence>
<dbReference type="PANTHER" id="PTHR24274:SF1">
    <property type="entry name" value="CILIA- AND FLAGELLA-ASSOCIATED PROTEIN 161"/>
    <property type="match status" value="1"/>
</dbReference>
<dbReference type="OMA" id="IIHCKTN"/>